<evidence type="ECO:0000256" key="15">
    <source>
        <dbReference type="ARBA" id="ARBA00070993"/>
    </source>
</evidence>
<keyword evidence="12" id="KW-0482">Metalloprotease</keyword>
<dbReference type="Pfam" id="PF04225">
    <property type="entry name" value="LysM_OapA"/>
    <property type="match status" value="1"/>
</dbReference>
<gene>
    <name evidence="19" type="ORF">C3E80_17900</name>
</gene>
<evidence type="ECO:0000313" key="19">
    <source>
        <dbReference type="EMBL" id="ROW59120.1"/>
    </source>
</evidence>
<comment type="similarity">
    <text evidence="4">Belongs to the peptidase M23B family.</text>
</comment>
<evidence type="ECO:0000259" key="18">
    <source>
        <dbReference type="PROSITE" id="PS51782"/>
    </source>
</evidence>
<evidence type="ECO:0000256" key="7">
    <source>
        <dbReference type="ARBA" id="ARBA00022692"/>
    </source>
</evidence>
<dbReference type="EMBL" id="PQJL01000017">
    <property type="protein sequence ID" value="ROW59120.1"/>
    <property type="molecule type" value="Genomic_DNA"/>
</dbReference>
<evidence type="ECO:0000256" key="5">
    <source>
        <dbReference type="ARBA" id="ARBA00022475"/>
    </source>
</evidence>
<comment type="caution">
    <text evidence="19">The sequence shown here is derived from an EMBL/GenBank/DDBJ whole genome shotgun (WGS) entry which is preliminary data.</text>
</comment>
<dbReference type="InterPro" id="IPR050570">
    <property type="entry name" value="Cell_wall_metabolism_enzyme"/>
</dbReference>
<dbReference type="FunFam" id="2.70.70.10:FF:000002">
    <property type="entry name" value="Murein DD-endopeptidase MepM"/>
    <property type="match status" value="1"/>
</dbReference>
<dbReference type="PANTHER" id="PTHR21666">
    <property type="entry name" value="PEPTIDASE-RELATED"/>
    <property type="match status" value="1"/>
</dbReference>
<dbReference type="FunFam" id="3.10.450.350:FF:000001">
    <property type="entry name" value="Murein DD-endopeptidase MepM"/>
    <property type="match status" value="1"/>
</dbReference>
<evidence type="ECO:0000256" key="13">
    <source>
        <dbReference type="ARBA" id="ARBA00023136"/>
    </source>
</evidence>
<evidence type="ECO:0000256" key="3">
    <source>
        <dbReference type="ARBA" id="ARBA00004776"/>
    </source>
</evidence>
<dbReference type="Pfam" id="PF19425">
    <property type="entry name" value="Csd3_N2"/>
    <property type="match status" value="1"/>
</dbReference>
<proteinExistence type="inferred from homology"/>
<comment type="pathway">
    <text evidence="3">Cell wall biogenesis; cell wall polysaccharide biosynthesis.</text>
</comment>
<evidence type="ECO:0000256" key="10">
    <source>
        <dbReference type="ARBA" id="ARBA00022833"/>
    </source>
</evidence>
<dbReference type="InterPro" id="IPR011055">
    <property type="entry name" value="Dup_hybrid_motif"/>
</dbReference>
<dbReference type="RefSeq" id="WP_072011502.1">
    <property type="nucleotide sequence ID" value="NZ_CP136596.1"/>
</dbReference>
<feature type="domain" description="LysM" evidence="18">
    <location>
        <begin position="99"/>
        <end position="144"/>
    </location>
</feature>
<keyword evidence="13 17" id="KW-0472">Membrane</keyword>
<evidence type="ECO:0000256" key="2">
    <source>
        <dbReference type="ARBA" id="ARBA00004162"/>
    </source>
</evidence>
<evidence type="ECO:0000256" key="4">
    <source>
        <dbReference type="ARBA" id="ARBA00006646"/>
    </source>
</evidence>
<keyword evidence="11 17" id="KW-1133">Transmembrane helix</keyword>
<dbReference type="InterPro" id="IPR045834">
    <property type="entry name" value="Csd3_N2"/>
</dbReference>
<dbReference type="InterPro" id="IPR016047">
    <property type="entry name" value="M23ase_b-sheet_dom"/>
</dbReference>
<evidence type="ECO:0000256" key="9">
    <source>
        <dbReference type="ARBA" id="ARBA00022801"/>
    </source>
</evidence>
<dbReference type="Proteomes" id="UP000285793">
    <property type="component" value="Unassembled WGS sequence"/>
</dbReference>
<reference evidence="19 20" key="1">
    <citation type="journal article" date="2018" name="Front. Microbiol.">
        <title>An Investigation of an Acute Gastroenteritis Outbreak: Cronobacter sakazakii, a Potential Cause of Food-Borne Illness.</title>
        <authorList>
            <person name="Yong W."/>
            <person name="Guo B."/>
            <person name="Shi X."/>
            <person name="Cheng T."/>
            <person name="Chen M."/>
            <person name="Jiang X."/>
            <person name="Ye Y."/>
            <person name="Wang J."/>
            <person name="Xie G."/>
            <person name="Ding J."/>
        </authorList>
    </citation>
    <scope>NUCLEOTIDE SEQUENCE [LARGE SCALE GENOMIC DNA]</scope>
    <source>
        <strain evidence="19 20">S1</strain>
    </source>
</reference>
<evidence type="ECO:0000256" key="12">
    <source>
        <dbReference type="ARBA" id="ARBA00023049"/>
    </source>
</evidence>
<evidence type="ECO:0000256" key="14">
    <source>
        <dbReference type="ARBA" id="ARBA00023316"/>
    </source>
</evidence>
<feature type="transmembrane region" description="Helical" evidence="17">
    <location>
        <begin position="21"/>
        <end position="39"/>
    </location>
</feature>
<dbReference type="GO" id="GO:0005886">
    <property type="term" value="C:plasma membrane"/>
    <property type="evidence" value="ECO:0007669"/>
    <property type="project" value="UniProtKB-SubCell"/>
</dbReference>
<evidence type="ECO:0000313" key="20">
    <source>
        <dbReference type="Proteomes" id="UP000285793"/>
    </source>
</evidence>
<evidence type="ECO:0000256" key="11">
    <source>
        <dbReference type="ARBA" id="ARBA00022989"/>
    </source>
</evidence>
<evidence type="ECO:0000256" key="8">
    <source>
        <dbReference type="ARBA" id="ARBA00022723"/>
    </source>
</evidence>
<dbReference type="AlphaFoldDB" id="A0A423XRS3"/>
<keyword evidence="7 17" id="KW-0812">Transmembrane</keyword>
<sequence>MQQIARSVALAFNNLPRPHRVMLGSLTVLTLAVAVWRPYIYHPESESAPVVKTIELRKSEIRSLLPEASEPIDQAAPEDDEAIPQDELDDKTAGEAGVHEYVVSTGDTLSSVLNQYGIDMGDISQLASVDKDLRNLKIGQQISWTLTDSGELQRLTWEMSRRETRTYDRTPAGGFKMSSEVQQGDWVNNVIKGTVGGSFVSSAKEAGLTSAEISAVIKAMQWQMDFRKLKKGDEFSVLMSREMLDGKREQSQLLGVRLRSSGKDYYAIRAEDGKFYDRNGSGLAKGFLRFPTSRQFRVSSNFNPRRLNPVTGRVAPHKGVDFAMPQGTPVLAVGDGEVVMAKRSGAAGYYVAIRHGRTYTTRYMHLKKLLVKPGQKVKRGDRIALSGNTGRSTGPHLHYEIWINQQAVNPLTAKLPRSEGLTGSDRSDYLAQVKQVVPQLTLD</sequence>
<keyword evidence="8" id="KW-0479">Metal-binding</keyword>
<evidence type="ECO:0000256" key="17">
    <source>
        <dbReference type="SAM" id="Phobius"/>
    </source>
</evidence>
<protein>
    <recommendedName>
        <fullName evidence="15">Murein DD-endopeptidase MepM</fullName>
    </recommendedName>
    <alternativeName>
        <fullName evidence="16">Murein hydrolase MepM</fullName>
    </alternativeName>
</protein>
<evidence type="ECO:0000256" key="16">
    <source>
        <dbReference type="ARBA" id="ARBA00075179"/>
    </source>
</evidence>
<dbReference type="SMART" id="SM00257">
    <property type="entry name" value="LysM"/>
    <property type="match status" value="1"/>
</dbReference>
<dbReference type="Gene3D" id="3.10.450.350">
    <property type="match status" value="2"/>
</dbReference>
<dbReference type="GO" id="GO:0042834">
    <property type="term" value="F:peptidoglycan binding"/>
    <property type="evidence" value="ECO:0007669"/>
    <property type="project" value="InterPro"/>
</dbReference>
<dbReference type="GO" id="GO:0071555">
    <property type="term" value="P:cell wall organization"/>
    <property type="evidence" value="ECO:0007669"/>
    <property type="project" value="UniProtKB-KW"/>
</dbReference>
<dbReference type="CDD" id="cd00118">
    <property type="entry name" value="LysM"/>
    <property type="match status" value="1"/>
</dbReference>
<accession>A0A423XRS3</accession>
<evidence type="ECO:0000256" key="1">
    <source>
        <dbReference type="ARBA" id="ARBA00001947"/>
    </source>
</evidence>
<dbReference type="Pfam" id="PF01551">
    <property type="entry name" value="Peptidase_M23"/>
    <property type="match status" value="1"/>
</dbReference>
<keyword evidence="10" id="KW-0862">Zinc</keyword>
<organism evidence="19 20">
    <name type="scientific">Cronobacter malonaticus</name>
    <dbReference type="NCBI Taxonomy" id="413503"/>
    <lineage>
        <taxon>Bacteria</taxon>
        <taxon>Pseudomonadati</taxon>
        <taxon>Pseudomonadota</taxon>
        <taxon>Gammaproteobacteria</taxon>
        <taxon>Enterobacterales</taxon>
        <taxon>Enterobacteriaceae</taxon>
        <taxon>Cronobacter</taxon>
    </lineage>
</organism>
<dbReference type="FunFam" id="3.10.450.350:FF:000002">
    <property type="entry name" value="Murein DD-endopeptidase MepM"/>
    <property type="match status" value="1"/>
</dbReference>
<dbReference type="PANTHER" id="PTHR21666:SF292">
    <property type="entry name" value="MUREIN DD-ENDOPEPTIDASE MEPM"/>
    <property type="match status" value="1"/>
</dbReference>
<comment type="subcellular location">
    <subcellularLocation>
        <location evidence="2">Cell membrane</location>
        <topology evidence="2">Single-pass membrane protein</topology>
    </subcellularLocation>
</comment>
<dbReference type="Gene3D" id="2.70.70.10">
    <property type="entry name" value="Glucose Permease (Domain IIA)"/>
    <property type="match status" value="1"/>
</dbReference>
<comment type="cofactor">
    <cofactor evidence="1">
        <name>Zn(2+)</name>
        <dbReference type="ChEBI" id="CHEBI:29105"/>
    </cofactor>
</comment>
<keyword evidence="9" id="KW-0378">Hydrolase</keyword>
<dbReference type="PROSITE" id="PS51782">
    <property type="entry name" value="LYSM"/>
    <property type="match status" value="1"/>
</dbReference>
<dbReference type="Pfam" id="PF08525">
    <property type="entry name" value="OapA_N"/>
    <property type="match status" value="1"/>
</dbReference>
<keyword evidence="6" id="KW-0645">Protease</keyword>
<dbReference type="InterPro" id="IPR018392">
    <property type="entry name" value="LysM"/>
</dbReference>
<evidence type="ECO:0000256" key="6">
    <source>
        <dbReference type="ARBA" id="ARBA00022670"/>
    </source>
</evidence>
<keyword evidence="5" id="KW-1003">Cell membrane</keyword>
<dbReference type="NCBIfam" id="NF008652">
    <property type="entry name" value="PRK11649.1"/>
    <property type="match status" value="1"/>
</dbReference>
<dbReference type="SUPFAM" id="SSF51261">
    <property type="entry name" value="Duplicated hybrid motif"/>
    <property type="match status" value="1"/>
</dbReference>
<dbReference type="GO" id="GO:0006508">
    <property type="term" value="P:proteolysis"/>
    <property type="evidence" value="ECO:0007669"/>
    <property type="project" value="UniProtKB-KW"/>
</dbReference>
<dbReference type="InterPro" id="IPR007340">
    <property type="entry name" value="LysM_Opacity-associatedA"/>
</dbReference>
<name>A0A423XRS3_9ENTR</name>
<dbReference type="CDD" id="cd12797">
    <property type="entry name" value="M23_peptidase"/>
    <property type="match status" value="1"/>
</dbReference>
<dbReference type="InterPro" id="IPR013731">
    <property type="entry name" value="OapA_N"/>
</dbReference>
<keyword evidence="14" id="KW-0961">Cell wall biogenesis/degradation</keyword>
<dbReference type="GO" id="GO:0046872">
    <property type="term" value="F:metal ion binding"/>
    <property type="evidence" value="ECO:0007669"/>
    <property type="project" value="UniProtKB-KW"/>
</dbReference>
<dbReference type="GO" id="GO:0004222">
    <property type="term" value="F:metalloendopeptidase activity"/>
    <property type="evidence" value="ECO:0007669"/>
    <property type="project" value="TreeGrafter"/>
</dbReference>